<dbReference type="GO" id="GO:0043565">
    <property type="term" value="F:sequence-specific DNA binding"/>
    <property type="evidence" value="ECO:0007669"/>
    <property type="project" value="TreeGrafter"/>
</dbReference>
<comment type="similarity">
    <text evidence="1">Belongs to the LysR transcriptional regulatory family.</text>
</comment>
<feature type="domain" description="HTH lysR-type" evidence="5">
    <location>
        <begin position="1"/>
        <end position="58"/>
    </location>
</feature>
<dbReference type="Proteomes" id="UP000183974">
    <property type="component" value="Unassembled WGS sequence"/>
</dbReference>
<evidence type="ECO:0000256" key="1">
    <source>
        <dbReference type="ARBA" id="ARBA00009437"/>
    </source>
</evidence>
<evidence type="ECO:0000259" key="5">
    <source>
        <dbReference type="PROSITE" id="PS50931"/>
    </source>
</evidence>
<evidence type="ECO:0000256" key="2">
    <source>
        <dbReference type="ARBA" id="ARBA00023015"/>
    </source>
</evidence>
<evidence type="ECO:0000256" key="3">
    <source>
        <dbReference type="ARBA" id="ARBA00023125"/>
    </source>
</evidence>
<dbReference type="PANTHER" id="PTHR30427:SF1">
    <property type="entry name" value="TRANSCRIPTIONAL ACTIVATOR PROTEIN LYSR"/>
    <property type="match status" value="1"/>
</dbReference>
<dbReference type="PROSITE" id="PS50931">
    <property type="entry name" value="HTH_LYSR"/>
    <property type="match status" value="1"/>
</dbReference>
<evidence type="ECO:0000256" key="4">
    <source>
        <dbReference type="ARBA" id="ARBA00023163"/>
    </source>
</evidence>
<dbReference type="Pfam" id="PF03466">
    <property type="entry name" value="LysR_substrate"/>
    <property type="match status" value="1"/>
</dbReference>
<dbReference type="Gene3D" id="1.10.10.10">
    <property type="entry name" value="Winged helix-like DNA-binding domain superfamily/Winged helix DNA-binding domain"/>
    <property type="match status" value="1"/>
</dbReference>
<proteinExistence type="inferred from homology"/>
<dbReference type="AlphaFoldDB" id="A0A1M7AG22"/>
<dbReference type="SUPFAM" id="SSF46785">
    <property type="entry name" value="Winged helix' DNA-binding domain"/>
    <property type="match status" value="1"/>
</dbReference>
<dbReference type="Pfam" id="PF00126">
    <property type="entry name" value="HTH_1"/>
    <property type="match status" value="1"/>
</dbReference>
<evidence type="ECO:0000313" key="6">
    <source>
        <dbReference type="EMBL" id="SHL41557.1"/>
    </source>
</evidence>
<protein>
    <submittedName>
        <fullName evidence="6">DNA-binding transcriptional regulator, LysR family</fullName>
    </submittedName>
</protein>
<dbReference type="EMBL" id="FRBR01000002">
    <property type="protein sequence ID" value="SHL41557.1"/>
    <property type="molecule type" value="Genomic_DNA"/>
</dbReference>
<reference evidence="6 7" key="1">
    <citation type="submission" date="2016-11" db="EMBL/GenBank/DDBJ databases">
        <authorList>
            <person name="Jaros S."/>
            <person name="Januszkiewicz K."/>
            <person name="Wedrychowicz H."/>
        </authorList>
    </citation>
    <scope>NUCLEOTIDE SEQUENCE [LARGE SCALE GENOMIC DNA]</scope>
    <source>
        <strain evidence="6 7">DSM 29589</strain>
    </source>
</reference>
<dbReference type="InterPro" id="IPR005119">
    <property type="entry name" value="LysR_subst-bd"/>
</dbReference>
<accession>A0A1M7AG22</accession>
<dbReference type="OrthoDB" id="8479870at2"/>
<dbReference type="GO" id="GO:0009089">
    <property type="term" value="P:lysine biosynthetic process via diaminopimelate"/>
    <property type="evidence" value="ECO:0007669"/>
    <property type="project" value="TreeGrafter"/>
</dbReference>
<dbReference type="PRINTS" id="PR00039">
    <property type="entry name" value="HTHLYSR"/>
</dbReference>
<dbReference type="InterPro" id="IPR036390">
    <property type="entry name" value="WH_DNA-bd_sf"/>
</dbReference>
<dbReference type="SUPFAM" id="SSF53850">
    <property type="entry name" value="Periplasmic binding protein-like II"/>
    <property type="match status" value="1"/>
</dbReference>
<dbReference type="GO" id="GO:0010628">
    <property type="term" value="P:positive regulation of gene expression"/>
    <property type="evidence" value="ECO:0007669"/>
    <property type="project" value="TreeGrafter"/>
</dbReference>
<dbReference type="STRING" id="337701.SAMN05444398_102311"/>
<keyword evidence="2" id="KW-0805">Transcription regulation</keyword>
<dbReference type="InterPro" id="IPR000847">
    <property type="entry name" value="LysR_HTH_N"/>
</dbReference>
<keyword evidence="7" id="KW-1185">Reference proteome</keyword>
<dbReference type="GO" id="GO:0003700">
    <property type="term" value="F:DNA-binding transcription factor activity"/>
    <property type="evidence" value="ECO:0007669"/>
    <property type="project" value="InterPro"/>
</dbReference>
<organism evidence="6 7">
    <name type="scientific">Roseovarius pacificus</name>
    <dbReference type="NCBI Taxonomy" id="337701"/>
    <lineage>
        <taxon>Bacteria</taxon>
        <taxon>Pseudomonadati</taxon>
        <taxon>Pseudomonadota</taxon>
        <taxon>Alphaproteobacteria</taxon>
        <taxon>Rhodobacterales</taxon>
        <taxon>Roseobacteraceae</taxon>
        <taxon>Roseovarius</taxon>
    </lineage>
</organism>
<gene>
    <name evidence="6" type="ORF">SAMN05444398_102311</name>
</gene>
<sequence length="308" mass="33715">MNARQLEIFRAIMRDGSVTAAANSLAVSQPAVSKVLHHFESQLGYHLFERISGRLVPTMEAHLLYEDADRVFREIEALKNLARTIGERKVGLLRIGASAPVTYSILAGALLKFRAEHPQVKVHLHTLPKADVEEQLLIGEIDFALTLSMIQAPTVRSEILAPVPMMAVMRHDDPLASKTRITPHDLADRPLISYGSTTADIGPELDKAFEQSGLKRDVSIQLSSSLGAIPLVSGGLGIALVDGLMKWGNFEGLVARPFSPTVFMDVSISTNSARPVTRFFRPFLKSIKELLNDGEPAKSHPRNTPATE</sequence>
<name>A0A1M7AG22_9RHOB</name>
<dbReference type="RefSeq" id="WP_073033999.1">
    <property type="nucleotide sequence ID" value="NZ_BMLR01000002.1"/>
</dbReference>
<keyword evidence="3 6" id="KW-0238">DNA-binding</keyword>
<evidence type="ECO:0000313" key="7">
    <source>
        <dbReference type="Proteomes" id="UP000183974"/>
    </source>
</evidence>
<dbReference type="Gene3D" id="3.40.190.290">
    <property type="match status" value="1"/>
</dbReference>
<dbReference type="PANTHER" id="PTHR30427">
    <property type="entry name" value="TRANSCRIPTIONAL ACTIVATOR PROTEIN LYSR"/>
    <property type="match status" value="1"/>
</dbReference>
<keyword evidence="4" id="KW-0804">Transcription</keyword>
<dbReference type="InterPro" id="IPR036388">
    <property type="entry name" value="WH-like_DNA-bd_sf"/>
</dbReference>